<reference evidence="3" key="1">
    <citation type="journal article" date="2019" name="Int. J. Syst. Evol. Microbiol.">
        <title>The Global Catalogue of Microorganisms (GCM) 10K type strain sequencing project: providing services to taxonomists for standard genome sequencing and annotation.</title>
        <authorList>
            <consortium name="The Broad Institute Genomics Platform"/>
            <consortium name="The Broad Institute Genome Sequencing Center for Infectious Disease"/>
            <person name="Wu L."/>
            <person name="Ma J."/>
        </authorList>
    </citation>
    <scope>NUCLEOTIDE SEQUENCE [LARGE SCALE GENOMIC DNA]</scope>
    <source>
        <strain evidence="3">JCM 17804</strain>
    </source>
</reference>
<dbReference type="PROSITE" id="PS51257">
    <property type="entry name" value="PROKAR_LIPOPROTEIN"/>
    <property type="match status" value="1"/>
</dbReference>
<sequence length="166" mass="18020">MTPIRFGGPTAALAAAMIWAACTPAQALTNPPIRMAQGIEYMCGGTSSDEAAFMRMVSPRWAATLEFTVHRAKVGPMPSDIQVLVRERYTGRPVMEAVATAPYFLARLDPGAYEIEATLSGVTLRQPLVVFNGVGSRATFVWPSNVDFANAGRLWPEQQAAMRSRD</sequence>
<evidence type="ECO:0000313" key="2">
    <source>
        <dbReference type="EMBL" id="GAA4342901.1"/>
    </source>
</evidence>
<keyword evidence="3" id="KW-1185">Reference proteome</keyword>
<evidence type="ECO:0000256" key="1">
    <source>
        <dbReference type="SAM" id="SignalP"/>
    </source>
</evidence>
<dbReference type="EMBL" id="BAABGJ010000021">
    <property type="protein sequence ID" value="GAA4342901.1"/>
    <property type="molecule type" value="Genomic_DNA"/>
</dbReference>
<keyword evidence="1" id="KW-0732">Signal</keyword>
<name>A0ABP8HQU5_9BURK</name>
<evidence type="ECO:0008006" key="4">
    <source>
        <dbReference type="Google" id="ProtNLM"/>
    </source>
</evidence>
<protein>
    <recommendedName>
        <fullName evidence="4">Carboxypeptidase regulatory-like domain-containing protein</fullName>
    </recommendedName>
</protein>
<dbReference type="RefSeq" id="WP_345538205.1">
    <property type="nucleotide sequence ID" value="NZ_BAABGJ010000021.1"/>
</dbReference>
<proteinExistence type="predicted"/>
<gene>
    <name evidence="2" type="ORF">GCM10023165_24910</name>
</gene>
<evidence type="ECO:0000313" key="3">
    <source>
        <dbReference type="Proteomes" id="UP001500975"/>
    </source>
</evidence>
<feature type="chain" id="PRO_5047516847" description="Carboxypeptidase regulatory-like domain-containing protein" evidence="1">
    <location>
        <begin position="28"/>
        <end position="166"/>
    </location>
</feature>
<accession>A0ABP8HQU5</accession>
<feature type="signal peptide" evidence="1">
    <location>
        <begin position="1"/>
        <end position="27"/>
    </location>
</feature>
<comment type="caution">
    <text evidence="2">The sequence shown here is derived from an EMBL/GenBank/DDBJ whole genome shotgun (WGS) entry which is preliminary data.</text>
</comment>
<dbReference type="Proteomes" id="UP001500975">
    <property type="component" value="Unassembled WGS sequence"/>
</dbReference>
<organism evidence="2 3">
    <name type="scientific">Variovorax defluvii</name>
    <dbReference type="NCBI Taxonomy" id="913761"/>
    <lineage>
        <taxon>Bacteria</taxon>
        <taxon>Pseudomonadati</taxon>
        <taxon>Pseudomonadota</taxon>
        <taxon>Betaproteobacteria</taxon>
        <taxon>Burkholderiales</taxon>
        <taxon>Comamonadaceae</taxon>
        <taxon>Variovorax</taxon>
    </lineage>
</organism>